<feature type="domain" description="SusD-like N-terminal" evidence="7">
    <location>
        <begin position="24"/>
        <end position="216"/>
    </location>
</feature>
<accession>A0A1G6JKU8</accession>
<keyword evidence="4" id="KW-0472">Membrane</keyword>
<organism evidence="8 9">
    <name type="scientific">Niabella drilacis (strain DSM 25811 / CCM 8410 / CCUG 62505 / LMG 26954 / E90)</name>
    <dbReference type="NCBI Taxonomy" id="1285928"/>
    <lineage>
        <taxon>Bacteria</taxon>
        <taxon>Pseudomonadati</taxon>
        <taxon>Bacteroidota</taxon>
        <taxon>Chitinophagia</taxon>
        <taxon>Chitinophagales</taxon>
        <taxon>Chitinophagaceae</taxon>
        <taxon>Niabella</taxon>
    </lineage>
</organism>
<dbReference type="Pfam" id="PF07980">
    <property type="entry name" value="SusD_RagB"/>
    <property type="match status" value="1"/>
</dbReference>
<dbReference type="Gene3D" id="1.25.40.390">
    <property type="match status" value="1"/>
</dbReference>
<dbReference type="GO" id="GO:0009279">
    <property type="term" value="C:cell outer membrane"/>
    <property type="evidence" value="ECO:0007669"/>
    <property type="project" value="UniProtKB-SubCell"/>
</dbReference>
<keyword evidence="3" id="KW-0732">Signal</keyword>
<comment type="subcellular location">
    <subcellularLocation>
        <location evidence="1">Cell outer membrane</location>
    </subcellularLocation>
</comment>
<evidence type="ECO:0000256" key="2">
    <source>
        <dbReference type="ARBA" id="ARBA00006275"/>
    </source>
</evidence>
<evidence type="ECO:0000313" key="8">
    <source>
        <dbReference type="EMBL" id="SDC19370.1"/>
    </source>
</evidence>
<protein>
    <submittedName>
        <fullName evidence="8">Starch-binding associating with outer membrane</fullName>
    </submittedName>
</protein>
<dbReference type="InterPro" id="IPR012944">
    <property type="entry name" value="SusD_RagB_dom"/>
</dbReference>
<evidence type="ECO:0000313" key="9">
    <source>
        <dbReference type="Proteomes" id="UP000198757"/>
    </source>
</evidence>
<dbReference type="InterPro" id="IPR011990">
    <property type="entry name" value="TPR-like_helical_dom_sf"/>
</dbReference>
<dbReference type="Pfam" id="PF14322">
    <property type="entry name" value="SusD-like_3"/>
    <property type="match status" value="1"/>
</dbReference>
<dbReference type="InterPro" id="IPR033985">
    <property type="entry name" value="SusD-like_N"/>
</dbReference>
<evidence type="ECO:0000259" key="7">
    <source>
        <dbReference type="Pfam" id="PF14322"/>
    </source>
</evidence>
<gene>
    <name evidence="8" type="ORF">SAMN04487894_101567</name>
</gene>
<dbReference type="EMBL" id="FMZO01000001">
    <property type="protein sequence ID" value="SDC19370.1"/>
    <property type="molecule type" value="Genomic_DNA"/>
</dbReference>
<dbReference type="RefSeq" id="WP_090388632.1">
    <property type="nucleotide sequence ID" value="NZ_FMZO01000001.1"/>
</dbReference>
<evidence type="ECO:0000256" key="3">
    <source>
        <dbReference type="ARBA" id="ARBA00022729"/>
    </source>
</evidence>
<keyword evidence="9" id="KW-1185">Reference proteome</keyword>
<dbReference type="STRING" id="1285928.SAMN04487894_101567"/>
<proteinExistence type="inferred from homology"/>
<evidence type="ECO:0000256" key="1">
    <source>
        <dbReference type="ARBA" id="ARBA00004442"/>
    </source>
</evidence>
<evidence type="ECO:0000259" key="6">
    <source>
        <dbReference type="Pfam" id="PF07980"/>
    </source>
</evidence>
<evidence type="ECO:0000256" key="4">
    <source>
        <dbReference type="ARBA" id="ARBA00023136"/>
    </source>
</evidence>
<dbReference type="OrthoDB" id="608091at2"/>
<dbReference type="AlphaFoldDB" id="A0A1G6JKU8"/>
<dbReference type="Proteomes" id="UP000198757">
    <property type="component" value="Unassembled WGS sequence"/>
</dbReference>
<sequence length="636" mass="73250">MKKYIYVGILLLVIASANISCKKFLDYRPDDKLTMEMIFNDRIRTEDWLSGVYSGVPQPMWGMYKADDPLRNGYAIMGDDLTIPAPWQQFGWRESYAYTMGNWSAPSAWGANYWVQLPRRIREALIFIENVKTLPDKDMEQAYVDLMKGEARFLMAYYYWLMVEVYGPVPFRPGTIWSTETSQAELNIPQSPVDSIVNYLDKEFLEVAEILPPVWDPKYLGLKRQQDDQSAWGRATSIMALAMRARMLMHYASPLLNGNPDYANVTRKDGVHLFPTTYDANKWKRAADACRLVIDKAHAAGYKLYYEYNDDGTIDPFMSYYNMSLKKWNEGNKEIIFGRPDNPDFGNWQNHHLPIGIGGNGGMGVTQELVDAFFMKNGLPVSDPASGYSEQGFSATPELRKTKWRGAEGPDRKVGQVTQEGTFNMYCNREPRFYVSVIYNEAWLGVANRRADFFLRGKDGGPSFDAPQNGYNVRKRISLDVNPRGNVHPYQPGILHRLAEFYLDYAEALNESDPGNQDILIYINKVRERAGIPPLTAMSQVDMREAIVRERRVEFNCEGIRIHDLRRWKQADKYLGNKMYGMNFLGTKKSDNVSDPEAYYKRTMSVQRSFYKKQYLWPVPQAQMDINPNLVQMPGY</sequence>
<comment type="similarity">
    <text evidence="2">Belongs to the SusD family.</text>
</comment>
<keyword evidence="5" id="KW-0998">Cell outer membrane</keyword>
<dbReference type="SUPFAM" id="SSF48452">
    <property type="entry name" value="TPR-like"/>
    <property type="match status" value="1"/>
</dbReference>
<feature type="domain" description="RagB/SusD" evidence="6">
    <location>
        <begin position="353"/>
        <end position="636"/>
    </location>
</feature>
<name>A0A1G6JKU8_NIADE</name>
<evidence type="ECO:0000256" key="5">
    <source>
        <dbReference type="ARBA" id="ARBA00023237"/>
    </source>
</evidence>
<reference evidence="9" key="1">
    <citation type="submission" date="2016-10" db="EMBL/GenBank/DDBJ databases">
        <authorList>
            <person name="Varghese N."/>
            <person name="Submissions S."/>
        </authorList>
    </citation>
    <scope>NUCLEOTIDE SEQUENCE [LARGE SCALE GENOMIC DNA]</scope>
    <source>
        <strain evidence="9">DSM 25811 / CCM 8410 / LMG 26954 / E90</strain>
    </source>
</reference>